<dbReference type="InterPro" id="IPR003000">
    <property type="entry name" value="Sirtuin"/>
</dbReference>
<dbReference type="PANTHER" id="PTHR11085:SF10">
    <property type="entry name" value="NAD-DEPENDENT PROTEIN DEACYLASE SIRTUIN-5, MITOCHONDRIAL-RELATED"/>
    <property type="match status" value="1"/>
</dbReference>
<dbReference type="PANTHER" id="PTHR11085">
    <property type="entry name" value="NAD-DEPENDENT PROTEIN DEACYLASE SIRTUIN-5, MITOCHONDRIAL-RELATED"/>
    <property type="match status" value="1"/>
</dbReference>
<dbReference type="GO" id="GO:0016787">
    <property type="term" value="F:hydrolase activity"/>
    <property type="evidence" value="ECO:0007669"/>
    <property type="project" value="UniProtKB-KW"/>
</dbReference>
<dbReference type="EMBL" id="MN079095">
    <property type="protein sequence ID" value="QEA05105.1"/>
    <property type="molecule type" value="Genomic_DNA"/>
</dbReference>
<evidence type="ECO:0000256" key="2">
    <source>
        <dbReference type="ARBA" id="ARBA00023027"/>
    </source>
</evidence>
<evidence type="ECO:0000256" key="1">
    <source>
        <dbReference type="ARBA" id="ARBA00022679"/>
    </source>
</evidence>
<dbReference type="InterPro" id="IPR029035">
    <property type="entry name" value="DHS-like_NAD/FAD-binding_dom"/>
</dbReference>
<name>A0A5B8RE76_9ZZZZ</name>
<gene>
    <name evidence="5" type="primary">cobB</name>
    <name evidence="5" type="ORF">KBTEX_01424</name>
</gene>
<dbReference type="InterPro" id="IPR050134">
    <property type="entry name" value="NAD-dep_sirtuin_deacylases"/>
</dbReference>
<dbReference type="PROSITE" id="PS50305">
    <property type="entry name" value="SIRTUIN"/>
    <property type="match status" value="1"/>
</dbReference>
<keyword evidence="1" id="KW-0808">Transferase</keyword>
<dbReference type="InterPro" id="IPR026591">
    <property type="entry name" value="Sirtuin_cat_small_dom_sf"/>
</dbReference>
<keyword evidence="5" id="KW-0378">Hydrolase</keyword>
<dbReference type="EC" id="3.5.1.-" evidence="5"/>
<dbReference type="AlphaFoldDB" id="A0A5B8RE76"/>
<organism evidence="5">
    <name type="scientific">uncultured organism</name>
    <dbReference type="NCBI Taxonomy" id="155900"/>
    <lineage>
        <taxon>unclassified sequences</taxon>
        <taxon>environmental samples</taxon>
    </lineage>
</organism>
<reference evidence="5" key="1">
    <citation type="submission" date="2019-06" db="EMBL/GenBank/DDBJ databases">
        <authorList>
            <person name="Murdoch R.W."/>
            <person name="Fathepure B."/>
        </authorList>
    </citation>
    <scope>NUCLEOTIDE SEQUENCE</scope>
</reference>
<accession>A0A5B8RE76</accession>
<protein>
    <submittedName>
        <fullName evidence="5">NAD-dependent protein deacetylase</fullName>
        <ecNumber evidence="5">3.5.1.-</ecNumber>
    </submittedName>
</protein>
<dbReference type="InterPro" id="IPR026590">
    <property type="entry name" value="Ssirtuin_cat_dom"/>
</dbReference>
<feature type="domain" description="Deacetylase sirtuin-type" evidence="4">
    <location>
        <begin position="18"/>
        <end position="295"/>
    </location>
</feature>
<dbReference type="SUPFAM" id="SSF52467">
    <property type="entry name" value="DHS-like NAD/FAD-binding domain"/>
    <property type="match status" value="1"/>
</dbReference>
<evidence type="ECO:0000313" key="5">
    <source>
        <dbReference type="EMBL" id="QEA05105.1"/>
    </source>
</evidence>
<dbReference type="NCBIfam" id="NF003738">
    <property type="entry name" value="PRK05333.1"/>
    <property type="match status" value="1"/>
</dbReference>
<dbReference type="Pfam" id="PF02146">
    <property type="entry name" value="SIR2"/>
    <property type="match status" value="1"/>
</dbReference>
<evidence type="ECO:0000256" key="3">
    <source>
        <dbReference type="SAM" id="MobiDB-lite"/>
    </source>
</evidence>
<dbReference type="GO" id="GO:0017136">
    <property type="term" value="F:histone deacetylase activity, NAD-dependent"/>
    <property type="evidence" value="ECO:0007669"/>
    <property type="project" value="TreeGrafter"/>
</dbReference>
<dbReference type="GO" id="GO:0070403">
    <property type="term" value="F:NAD+ binding"/>
    <property type="evidence" value="ECO:0007669"/>
    <property type="project" value="InterPro"/>
</dbReference>
<keyword evidence="2" id="KW-0520">NAD</keyword>
<dbReference type="Gene3D" id="3.30.1600.10">
    <property type="entry name" value="SIR2/SIRT2 'Small Domain"/>
    <property type="match status" value="1"/>
</dbReference>
<feature type="region of interest" description="Disordered" evidence="3">
    <location>
        <begin position="1"/>
        <end position="21"/>
    </location>
</feature>
<proteinExistence type="predicted"/>
<dbReference type="Gene3D" id="3.40.50.1220">
    <property type="entry name" value="TPP-binding domain"/>
    <property type="match status" value="1"/>
</dbReference>
<sequence length="297" mass="31249">MGAVLPLRTRAPDSRPLPPAEEGTVADLVARLAEARALVLTGAGCSTGSGIPDYRDDRGRWKGRAPMQYQAFVGSAANRRRYWARSLVGWARVAAARPNDAHRAVAALAVAGRLSGVVTQNVDGLHQRSGATGVVDLHGRLDRVECLDCGAVIDRHAFQETLLHDNPDWAGIAASHAPDGDADLDDVDYDAFRVPACRRCGGVLKPGVVFFGEGVPGERVTLAMAALERAGLLLVAGSSLMVWSGYRFVRAAVDRGIPVVAVGRGVTRAEGELAFRVTGDCAEVLPALAAGVGAWRG</sequence>
<evidence type="ECO:0000259" key="4">
    <source>
        <dbReference type="PROSITE" id="PS50305"/>
    </source>
</evidence>